<feature type="compositionally biased region" description="Basic and acidic residues" evidence="1">
    <location>
        <begin position="96"/>
        <end position="112"/>
    </location>
</feature>
<dbReference type="EMBL" id="JADCTT010000013">
    <property type="protein sequence ID" value="KAF9744934.1"/>
    <property type="molecule type" value="Genomic_DNA"/>
</dbReference>
<organism evidence="2">
    <name type="scientific">Bionectria ochroleuca</name>
    <name type="common">Gliocladium roseum</name>
    <dbReference type="NCBI Taxonomy" id="29856"/>
    <lineage>
        <taxon>Eukaryota</taxon>
        <taxon>Fungi</taxon>
        <taxon>Dikarya</taxon>
        <taxon>Ascomycota</taxon>
        <taxon>Pezizomycotina</taxon>
        <taxon>Sordariomycetes</taxon>
        <taxon>Hypocreomycetidae</taxon>
        <taxon>Hypocreales</taxon>
        <taxon>Bionectriaceae</taxon>
        <taxon>Clonostachys</taxon>
    </lineage>
</organism>
<evidence type="ECO:0000256" key="1">
    <source>
        <dbReference type="SAM" id="MobiDB-lite"/>
    </source>
</evidence>
<evidence type="ECO:0000313" key="2">
    <source>
        <dbReference type="EMBL" id="CEO48570.1"/>
    </source>
</evidence>
<protein>
    <submittedName>
        <fullName evidence="2">Uncharacterized protein</fullName>
    </submittedName>
</protein>
<dbReference type="EMBL" id="CDPU01000011">
    <property type="protein sequence ID" value="CEO48570.1"/>
    <property type="molecule type" value="Genomic_DNA"/>
</dbReference>
<proteinExistence type="predicted"/>
<sequence>MCRKLIFVGHCSECQEKKEPWDDLTQELSCLQAKNAGRFGACERGVYIEDHPFIGVCDECDGKDEGVGILEVDDNILDTAAPDINFLLNPHGAAEQAEKSQDDKQGNKRVAPEADYTDDEDQDDATDSTEVAQKKKQKT</sequence>
<feature type="region of interest" description="Disordered" evidence="1">
    <location>
        <begin position="89"/>
        <end position="139"/>
    </location>
</feature>
<reference evidence="2" key="1">
    <citation type="submission" date="2015-01" db="EMBL/GenBank/DDBJ databases">
        <authorList>
            <person name="Durling Mikael"/>
        </authorList>
    </citation>
    <scope>NUCLEOTIDE SEQUENCE</scope>
</reference>
<feature type="compositionally biased region" description="Acidic residues" evidence="1">
    <location>
        <begin position="115"/>
        <end position="127"/>
    </location>
</feature>
<reference evidence="3" key="2">
    <citation type="submission" date="2020-10" db="EMBL/GenBank/DDBJ databases">
        <title>High-Quality Genome Resource of Clonostachys rosea strain S41 by Oxford Nanopore Long-Read Sequencing.</title>
        <authorList>
            <person name="Wang H."/>
        </authorList>
    </citation>
    <scope>NUCLEOTIDE SEQUENCE</scope>
    <source>
        <strain evidence="3">S41</strain>
    </source>
</reference>
<dbReference type="AlphaFoldDB" id="A0A0B7K0Y1"/>
<gene>
    <name evidence="2" type="ORF">BN869_000004627_1</name>
    <name evidence="3" type="ORF">IM811_004556</name>
</gene>
<dbReference type="Proteomes" id="UP000616885">
    <property type="component" value="Unassembled WGS sequence"/>
</dbReference>
<evidence type="ECO:0000313" key="3">
    <source>
        <dbReference type="EMBL" id="KAF9744934.1"/>
    </source>
</evidence>
<name>A0A0B7K0Y1_BIOOC</name>
<accession>A0A0B7K0Y1</accession>